<dbReference type="SUPFAM" id="SSF47598">
    <property type="entry name" value="Ribbon-helix-helix"/>
    <property type="match status" value="1"/>
</dbReference>
<organism evidence="2 3">
    <name type="scientific">Brevundimonas vancanneytii</name>
    <dbReference type="NCBI Taxonomy" id="1325724"/>
    <lineage>
        <taxon>Bacteria</taxon>
        <taxon>Pseudomonadati</taxon>
        <taxon>Pseudomonadota</taxon>
        <taxon>Alphaproteobacteria</taxon>
        <taxon>Caulobacterales</taxon>
        <taxon>Caulobacteraceae</taxon>
        <taxon>Brevundimonas</taxon>
    </lineage>
</organism>
<evidence type="ECO:0000313" key="3">
    <source>
        <dbReference type="Proteomes" id="UP000309952"/>
    </source>
</evidence>
<dbReference type="InterPro" id="IPR031807">
    <property type="entry name" value="HicB-like"/>
</dbReference>
<feature type="domain" description="HicB-like antitoxin of toxin-antitoxin system" evidence="1">
    <location>
        <begin position="150"/>
        <end position="244"/>
    </location>
</feature>
<dbReference type="AlphaFoldDB" id="A0A4P1JTS6"/>
<accession>A0A4P1JTS6</accession>
<dbReference type="EMBL" id="LR588407">
    <property type="protein sequence ID" value="VTO10723.1"/>
    <property type="molecule type" value="Genomic_DNA"/>
</dbReference>
<dbReference type="KEGG" id="bvy:NCTC9239_00125"/>
<protein>
    <recommendedName>
        <fullName evidence="1">HicB-like antitoxin of toxin-antitoxin system domain-containing protein</fullName>
    </recommendedName>
</protein>
<evidence type="ECO:0000313" key="2">
    <source>
        <dbReference type="EMBL" id="VTO10723.1"/>
    </source>
</evidence>
<dbReference type="CDD" id="cd22231">
    <property type="entry name" value="RHH_NikR_HicB-like"/>
    <property type="match status" value="1"/>
</dbReference>
<proteinExistence type="predicted"/>
<name>A0A4P1JTS6_9CAUL</name>
<sequence>MTPAEEYFLSAPDGAFPNVPRAWEGPLLMAVRFGWIVSVHCWGCRRTIDFNGRDLCTHFPDWLTRPRTDWARALRCSVCGSKRLQIHERNDEAAQGEFLGFGSHLALAVSLLRLRTRLAEVGLNLLEFLPQLGDIPPPDHLHAVGLEEVAEALEKNVIEALTGHLEVMADEGMVIPPPSFTHSREDFADLDVVALPLIETAGPAKPKTNPVRLNVSLPEGLVGRIDAAASAHGLTRSGLLAVAARQWINANA</sequence>
<evidence type="ECO:0000259" key="1">
    <source>
        <dbReference type="Pfam" id="PF15919"/>
    </source>
</evidence>
<dbReference type="Pfam" id="PF15919">
    <property type="entry name" value="HicB_lk_antitox"/>
    <property type="match status" value="1"/>
</dbReference>
<reference evidence="2 3" key="1">
    <citation type="submission" date="2019-04" db="EMBL/GenBank/DDBJ databases">
        <authorList>
            <consortium name="Pathogen Informatics"/>
        </authorList>
    </citation>
    <scope>NUCLEOTIDE SEQUENCE [LARGE SCALE GENOMIC DNA]</scope>
    <source>
        <strain evidence="2 3">NCTC9239</strain>
    </source>
</reference>
<dbReference type="InterPro" id="IPR010985">
    <property type="entry name" value="Ribbon_hlx_hlx"/>
</dbReference>
<keyword evidence="3" id="KW-1185">Reference proteome</keyword>
<dbReference type="Proteomes" id="UP000309952">
    <property type="component" value="Chromosome"/>
</dbReference>
<gene>
    <name evidence="2" type="ORF">NCTC9239_00125</name>
</gene>
<dbReference type="GO" id="GO:0006355">
    <property type="term" value="P:regulation of DNA-templated transcription"/>
    <property type="evidence" value="ECO:0007669"/>
    <property type="project" value="InterPro"/>
</dbReference>
<dbReference type="RefSeq" id="WP_167493267.1">
    <property type="nucleotide sequence ID" value="NZ_LR588407.1"/>
</dbReference>